<keyword evidence="1" id="KW-0812">Transmembrane</keyword>
<accession>A0A086Y769</accession>
<dbReference type="AlphaFoldDB" id="A0A086Y769"/>
<comment type="caution">
    <text evidence="2">The sequence shown here is derived from an EMBL/GenBank/DDBJ whole genome shotgun (WGS) entry which is preliminary data.</text>
</comment>
<keyword evidence="1" id="KW-1133">Transmembrane helix</keyword>
<dbReference type="STRING" id="1105367.CG50_06535"/>
<gene>
    <name evidence="2" type="ORF">CG50_06535</name>
</gene>
<protein>
    <recommendedName>
        <fullName evidence="4">Pilus assembly protein TadE</fullName>
    </recommendedName>
</protein>
<proteinExistence type="predicted"/>
<keyword evidence="3" id="KW-1185">Reference proteome</keyword>
<evidence type="ECO:0000313" key="3">
    <source>
        <dbReference type="Proteomes" id="UP000028824"/>
    </source>
</evidence>
<evidence type="ECO:0008006" key="4">
    <source>
        <dbReference type="Google" id="ProtNLM"/>
    </source>
</evidence>
<dbReference type="EMBL" id="JFZB01000002">
    <property type="protein sequence ID" value="KFI30119.1"/>
    <property type="molecule type" value="Genomic_DNA"/>
</dbReference>
<evidence type="ECO:0000313" key="2">
    <source>
        <dbReference type="EMBL" id="KFI30119.1"/>
    </source>
</evidence>
<dbReference type="OrthoDB" id="7876207at2"/>
<sequence length="206" mass="22471">MTAILKRFRLRRDRACSDASTSGSVPVEGMFGGLMLIIWLLFSFEFYDAFRTRAIVNSSSYVVADLISRQAGGIGPTFVNGVKTIFDQMTKAHSSSATWMRVTIITCSATANTDSCDGTTKMFSLASSYATGTHSPMTQTVLNGHSASIPAMAAGDTAVIVETYYDYWSLFNVLSDRPMQAGTLMTFSEFVVTRPRGARTVWNTSL</sequence>
<keyword evidence="1" id="KW-0472">Membrane</keyword>
<organism evidence="2 3">
    <name type="scientific">Paenirhodobacter enshiensis</name>
    <dbReference type="NCBI Taxonomy" id="1105367"/>
    <lineage>
        <taxon>Bacteria</taxon>
        <taxon>Pseudomonadati</taxon>
        <taxon>Pseudomonadota</taxon>
        <taxon>Alphaproteobacteria</taxon>
        <taxon>Rhodobacterales</taxon>
        <taxon>Rhodobacter group</taxon>
        <taxon>Paenirhodobacter</taxon>
    </lineage>
</organism>
<name>A0A086Y769_9RHOB</name>
<dbReference type="RefSeq" id="WP_036634469.1">
    <property type="nucleotide sequence ID" value="NZ_JFZB01000002.1"/>
</dbReference>
<feature type="transmembrane region" description="Helical" evidence="1">
    <location>
        <begin position="30"/>
        <end position="50"/>
    </location>
</feature>
<evidence type="ECO:0000256" key="1">
    <source>
        <dbReference type="SAM" id="Phobius"/>
    </source>
</evidence>
<reference evidence="2 3" key="1">
    <citation type="submission" date="2014-03" db="EMBL/GenBank/DDBJ databases">
        <title>Genome of Paenirhodobacter enshiensis DW2-9.</title>
        <authorList>
            <person name="Wang D."/>
            <person name="Wang G."/>
        </authorList>
    </citation>
    <scope>NUCLEOTIDE SEQUENCE [LARGE SCALE GENOMIC DNA]</scope>
    <source>
        <strain evidence="2 3">DW2-9</strain>
    </source>
</reference>
<dbReference type="eggNOG" id="COG4961">
    <property type="taxonomic scope" value="Bacteria"/>
</dbReference>
<dbReference type="Proteomes" id="UP000028824">
    <property type="component" value="Unassembled WGS sequence"/>
</dbReference>